<gene>
    <name evidence="1" type="ORF">FE840_005605</name>
</gene>
<name>A0ABX6QKH4_9HYPH</name>
<evidence type="ECO:0000313" key="2">
    <source>
        <dbReference type="Proteomes" id="UP000308530"/>
    </source>
</evidence>
<organism evidence="1 2">
    <name type="scientific">Peteryoungia desertarenae</name>
    <dbReference type="NCBI Taxonomy" id="1813451"/>
    <lineage>
        <taxon>Bacteria</taxon>
        <taxon>Pseudomonadati</taxon>
        <taxon>Pseudomonadota</taxon>
        <taxon>Alphaproteobacteria</taxon>
        <taxon>Hyphomicrobiales</taxon>
        <taxon>Rhizobiaceae</taxon>
        <taxon>Peteryoungia</taxon>
    </lineage>
</organism>
<dbReference type="EMBL" id="CP058350">
    <property type="protein sequence ID" value="QLF69059.1"/>
    <property type="molecule type" value="Genomic_DNA"/>
</dbReference>
<reference evidence="1 2" key="1">
    <citation type="submission" date="2020-06" db="EMBL/GenBank/DDBJ databases">
        <title>Genome sequence of Rhizobium sp strain ADMK78.</title>
        <authorList>
            <person name="Rahi P."/>
        </authorList>
    </citation>
    <scope>NUCLEOTIDE SEQUENCE [LARGE SCALE GENOMIC DNA]</scope>
    <source>
        <strain evidence="1 2">ADMK78</strain>
    </source>
</reference>
<keyword evidence="2" id="KW-1185">Reference proteome</keyword>
<sequence>MTDGPDQYFEQQEMSTKVMLIESKADELTDILVAALQEALDLLREEQQTVH</sequence>
<evidence type="ECO:0000313" key="1">
    <source>
        <dbReference type="EMBL" id="QLF69059.1"/>
    </source>
</evidence>
<accession>A0ABX6QKH4</accession>
<dbReference type="RefSeq" id="WP_171033643.1">
    <property type="nucleotide sequence ID" value="NZ_CP058350.1"/>
</dbReference>
<dbReference type="Proteomes" id="UP000308530">
    <property type="component" value="Chromosome"/>
</dbReference>
<proteinExistence type="predicted"/>
<protein>
    <submittedName>
        <fullName evidence="1">Uncharacterized protein</fullName>
    </submittedName>
</protein>